<dbReference type="RefSeq" id="WP_377457442.1">
    <property type="nucleotide sequence ID" value="NZ_JBHLUB010000001.1"/>
</dbReference>
<keyword evidence="3" id="KW-0813">Transport</keyword>
<evidence type="ECO:0000256" key="3">
    <source>
        <dbReference type="ARBA" id="ARBA00022448"/>
    </source>
</evidence>
<feature type="transmembrane region" description="Helical" evidence="8">
    <location>
        <begin position="31"/>
        <end position="53"/>
    </location>
</feature>
<feature type="transmembrane region" description="Helical" evidence="8">
    <location>
        <begin position="188"/>
        <end position="206"/>
    </location>
</feature>
<dbReference type="Proteomes" id="UP001589862">
    <property type="component" value="Unassembled WGS sequence"/>
</dbReference>
<keyword evidence="6 8" id="KW-1133">Transmembrane helix</keyword>
<dbReference type="PANTHER" id="PTHR30269">
    <property type="entry name" value="TRANSMEMBRANE PROTEIN YFCA"/>
    <property type="match status" value="1"/>
</dbReference>
<feature type="transmembrane region" description="Helical" evidence="8">
    <location>
        <begin position="99"/>
        <end position="117"/>
    </location>
</feature>
<comment type="subcellular location">
    <subcellularLocation>
        <location evidence="1 8">Cell membrane</location>
        <topology evidence="1 8">Multi-pass membrane protein</topology>
    </subcellularLocation>
</comment>
<evidence type="ECO:0000256" key="6">
    <source>
        <dbReference type="ARBA" id="ARBA00022989"/>
    </source>
</evidence>
<protein>
    <recommendedName>
        <fullName evidence="8">Probable membrane transporter protein</fullName>
    </recommendedName>
</protein>
<sequence length="264" mass="27445">MDLLSIVLIALAGLWAGTINAVVGSGTLVTFPVLVALGYPPVTATISNAMGLIAGNISSSWGYRREIFQVRHTLAKLLPASLIGGIAGASLLLHLPETVFSYVAPVLIVVALLLVAFQPKLAELVRSRKPATPNTPKVPAVSFGLLAAVFFTGIYGGYFVAAQGVLLMGILGVLLNGTLQQANALKNILVLGVNVIAAISYLLFAFDRIEWFVVAVIAVSSFLGGHLGARIGRKLSPLALRSVIIILGLVALGVMVARLVTGSA</sequence>
<feature type="transmembrane region" description="Helical" evidence="8">
    <location>
        <begin position="161"/>
        <end position="179"/>
    </location>
</feature>
<keyword evidence="5 8" id="KW-0812">Transmembrane</keyword>
<evidence type="ECO:0000256" key="5">
    <source>
        <dbReference type="ARBA" id="ARBA00022692"/>
    </source>
</evidence>
<evidence type="ECO:0000256" key="2">
    <source>
        <dbReference type="ARBA" id="ARBA00009142"/>
    </source>
</evidence>
<keyword evidence="4 8" id="KW-1003">Cell membrane</keyword>
<dbReference type="Pfam" id="PF01925">
    <property type="entry name" value="TauE"/>
    <property type="match status" value="1"/>
</dbReference>
<comment type="caution">
    <text evidence="9">The sequence shown here is derived from an EMBL/GenBank/DDBJ whole genome shotgun (WGS) entry which is preliminary data.</text>
</comment>
<keyword evidence="7 8" id="KW-0472">Membrane</keyword>
<reference evidence="9 10" key="1">
    <citation type="submission" date="2024-09" db="EMBL/GenBank/DDBJ databases">
        <authorList>
            <person name="Sun Q."/>
            <person name="Mori K."/>
        </authorList>
    </citation>
    <scope>NUCLEOTIDE SEQUENCE [LARGE SCALE GENOMIC DNA]</scope>
    <source>
        <strain evidence="9 10">NCAIM B.02604</strain>
    </source>
</reference>
<feature type="transmembrane region" description="Helical" evidence="8">
    <location>
        <begin position="238"/>
        <end position="260"/>
    </location>
</feature>
<organism evidence="9 10">
    <name type="scientific">Micrococcoides hystricis</name>
    <dbReference type="NCBI Taxonomy" id="1572761"/>
    <lineage>
        <taxon>Bacteria</taxon>
        <taxon>Bacillati</taxon>
        <taxon>Actinomycetota</taxon>
        <taxon>Actinomycetes</taxon>
        <taxon>Micrococcales</taxon>
        <taxon>Micrococcaceae</taxon>
        <taxon>Micrococcoides</taxon>
    </lineage>
</organism>
<dbReference type="InterPro" id="IPR002781">
    <property type="entry name" value="TM_pro_TauE-like"/>
</dbReference>
<dbReference type="PANTHER" id="PTHR30269:SF0">
    <property type="entry name" value="MEMBRANE TRANSPORTER PROTEIN YFCA-RELATED"/>
    <property type="match status" value="1"/>
</dbReference>
<comment type="similarity">
    <text evidence="2 8">Belongs to the 4-toluene sulfonate uptake permease (TSUP) (TC 2.A.102) family.</text>
</comment>
<evidence type="ECO:0000313" key="9">
    <source>
        <dbReference type="EMBL" id="MFC0580978.1"/>
    </source>
</evidence>
<feature type="transmembrane region" description="Helical" evidence="8">
    <location>
        <begin position="212"/>
        <end position="231"/>
    </location>
</feature>
<keyword evidence="10" id="KW-1185">Reference proteome</keyword>
<accession>A0ABV6P764</accession>
<evidence type="ECO:0000256" key="4">
    <source>
        <dbReference type="ARBA" id="ARBA00022475"/>
    </source>
</evidence>
<evidence type="ECO:0000256" key="1">
    <source>
        <dbReference type="ARBA" id="ARBA00004651"/>
    </source>
</evidence>
<evidence type="ECO:0000256" key="7">
    <source>
        <dbReference type="ARBA" id="ARBA00023136"/>
    </source>
</evidence>
<feature type="transmembrane region" description="Helical" evidence="8">
    <location>
        <begin position="138"/>
        <end position="155"/>
    </location>
</feature>
<name>A0ABV6P764_9MICC</name>
<gene>
    <name evidence="9" type="ORF">ACFFFR_01060</name>
</gene>
<feature type="transmembrane region" description="Helical" evidence="8">
    <location>
        <begin position="74"/>
        <end position="93"/>
    </location>
</feature>
<evidence type="ECO:0000313" key="10">
    <source>
        <dbReference type="Proteomes" id="UP001589862"/>
    </source>
</evidence>
<evidence type="ECO:0000256" key="8">
    <source>
        <dbReference type="RuleBase" id="RU363041"/>
    </source>
</evidence>
<dbReference type="EMBL" id="JBHLUB010000001">
    <property type="protein sequence ID" value="MFC0580978.1"/>
    <property type="molecule type" value="Genomic_DNA"/>
</dbReference>
<dbReference type="InterPro" id="IPR052017">
    <property type="entry name" value="TSUP"/>
</dbReference>
<proteinExistence type="inferred from homology"/>